<dbReference type="SMART" id="SM00862">
    <property type="entry name" value="Trans_reg_C"/>
    <property type="match status" value="1"/>
</dbReference>
<dbReference type="InterPro" id="IPR051677">
    <property type="entry name" value="AfsR-DnrI-RedD_regulator"/>
</dbReference>
<comment type="similarity">
    <text evidence="1">Belongs to the AfsR/DnrI/RedD regulatory family.</text>
</comment>
<dbReference type="SUPFAM" id="SSF46894">
    <property type="entry name" value="C-terminal effector domain of the bipartite response regulators"/>
    <property type="match status" value="1"/>
</dbReference>
<dbReference type="InterPro" id="IPR001867">
    <property type="entry name" value="OmpR/PhoB-type_DNA-bd"/>
</dbReference>
<organism evidence="7 8">
    <name type="scientific">Catenulispora pinistramenti</name>
    <dbReference type="NCBI Taxonomy" id="2705254"/>
    <lineage>
        <taxon>Bacteria</taxon>
        <taxon>Bacillati</taxon>
        <taxon>Actinomycetota</taxon>
        <taxon>Actinomycetes</taxon>
        <taxon>Catenulisporales</taxon>
        <taxon>Catenulisporaceae</taxon>
        <taxon>Catenulispora</taxon>
    </lineage>
</organism>
<keyword evidence="8" id="KW-1185">Reference proteome</keyword>
<dbReference type="RefSeq" id="WP_212015249.1">
    <property type="nucleotide sequence ID" value="NZ_JAAFYZ010000128.1"/>
</dbReference>
<dbReference type="PANTHER" id="PTHR35807">
    <property type="entry name" value="TRANSCRIPTIONAL REGULATOR REDD-RELATED"/>
    <property type="match status" value="1"/>
</dbReference>
<feature type="domain" description="OmpR/PhoB-type" evidence="6">
    <location>
        <begin position="1"/>
        <end position="93"/>
    </location>
</feature>
<protein>
    <submittedName>
        <fullName evidence="7">AfsR/SARP family transcriptional regulator</fullName>
    </submittedName>
</protein>
<gene>
    <name evidence="7" type="ORF">KGQ19_30205</name>
</gene>
<dbReference type="Proteomes" id="UP000730482">
    <property type="component" value="Unassembled WGS sequence"/>
</dbReference>
<dbReference type="InterPro" id="IPR016032">
    <property type="entry name" value="Sig_transdc_resp-reg_C-effctor"/>
</dbReference>
<comment type="caution">
    <text evidence="7">The sequence shown here is derived from an EMBL/GenBank/DDBJ whole genome shotgun (WGS) entry which is preliminary data.</text>
</comment>
<dbReference type="Pfam" id="PF03704">
    <property type="entry name" value="BTAD"/>
    <property type="match status" value="1"/>
</dbReference>
<evidence type="ECO:0000256" key="4">
    <source>
        <dbReference type="ARBA" id="ARBA00023163"/>
    </source>
</evidence>
<dbReference type="InterPro" id="IPR011990">
    <property type="entry name" value="TPR-like_helical_dom_sf"/>
</dbReference>
<evidence type="ECO:0000259" key="6">
    <source>
        <dbReference type="PROSITE" id="PS51755"/>
    </source>
</evidence>
<accession>A0ABS5KYK6</accession>
<dbReference type="PANTHER" id="PTHR35807:SF1">
    <property type="entry name" value="TRANSCRIPTIONAL REGULATOR REDD"/>
    <property type="match status" value="1"/>
</dbReference>
<evidence type="ECO:0000256" key="3">
    <source>
        <dbReference type="ARBA" id="ARBA00023125"/>
    </source>
</evidence>
<proteinExistence type="inferred from homology"/>
<dbReference type="SMART" id="SM01043">
    <property type="entry name" value="BTAD"/>
    <property type="match status" value="1"/>
</dbReference>
<keyword evidence="3 5" id="KW-0238">DNA-binding</keyword>
<evidence type="ECO:0000313" key="7">
    <source>
        <dbReference type="EMBL" id="MBS2551150.1"/>
    </source>
</evidence>
<evidence type="ECO:0000256" key="5">
    <source>
        <dbReference type="PROSITE-ProRule" id="PRU01091"/>
    </source>
</evidence>
<dbReference type="EMBL" id="JAAFYZ010000128">
    <property type="protein sequence ID" value="MBS2551150.1"/>
    <property type="molecule type" value="Genomic_DNA"/>
</dbReference>
<feature type="DNA-binding region" description="OmpR/PhoB-type" evidence="5">
    <location>
        <begin position="1"/>
        <end position="93"/>
    </location>
</feature>
<evidence type="ECO:0000256" key="1">
    <source>
        <dbReference type="ARBA" id="ARBA00005820"/>
    </source>
</evidence>
<evidence type="ECO:0000256" key="2">
    <source>
        <dbReference type="ARBA" id="ARBA00023015"/>
    </source>
</evidence>
<evidence type="ECO:0000313" key="8">
    <source>
        <dbReference type="Proteomes" id="UP000730482"/>
    </source>
</evidence>
<keyword evidence="4" id="KW-0804">Transcription</keyword>
<reference evidence="7 8" key="1">
    <citation type="submission" date="2020-02" db="EMBL/GenBank/DDBJ databases">
        <title>Acidophilic actinobacteria isolated from forest soil.</title>
        <authorList>
            <person name="Golinska P."/>
        </authorList>
    </citation>
    <scope>NUCLEOTIDE SEQUENCE [LARGE SCALE GENOMIC DNA]</scope>
    <source>
        <strain evidence="7 8">NL8</strain>
    </source>
</reference>
<dbReference type="SUPFAM" id="SSF48452">
    <property type="entry name" value="TPR-like"/>
    <property type="match status" value="1"/>
</dbReference>
<dbReference type="Gene3D" id="1.25.40.10">
    <property type="entry name" value="Tetratricopeptide repeat domain"/>
    <property type="match status" value="1"/>
</dbReference>
<dbReference type="InterPro" id="IPR005158">
    <property type="entry name" value="BTAD"/>
</dbReference>
<dbReference type="InterPro" id="IPR036388">
    <property type="entry name" value="WH-like_DNA-bd_sf"/>
</dbReference>
<dbReference type="CDD" id="cd15831">
    <property type="entry name" value="BTAD"/>
    <property type="match status" value="1"/>
</dbReference>
<keyword evidence="2" id="KW-0805">Transcription regulation</keyword>
<sequence length="254" mass="28608">MQFRLLGPLEVTDATGRWQPVTGPRQRVLLATLLLNPNRPISVDELAETVWDGVPPKGYAQTLRSHVMRPRRSLQTSDPLRLQARAPGYALEVADHELDVHRFEALCRDAAEQRRAGVWMAVADTAERALSLWRAQPLLDVPSQLLSRTVVPRLEQLRLQVLESRLDAELRLGRHHAVVPQLQSLVAVHPLHERFHAQLMLSLSHTGRRVEALAVYRSARRLLIDELGVEPGPELARVHQSILSGDDLVFERAA</sequence>
<name>A0ABS5KYK6_9ACTN</name>
<dbReference type="PROSITE" id="PS51755">
    <property type="entry name" value="OMPR_PHOB"/>
    <property type="match status" value="1"/>
</dbReference>
<dbReference type="Pfam" id="PF00486">
    <property type="entry name" value="Trans_reg_C"/>
    <property type="match status" value="1"/>
</dbReference>
<dbReference type="Gene3D" id="1.10.10.10">
    <property type="entry name" value="Winged helix-like DNA-binding domain superfamily/Winged helix DNA-binding domain"/>
    <property type="match status" value="1"/>
</dbReference>